<sequence>MSSNEHGERVAVDRALKTDKPNIEDEWQFISGEDCQSHGASREMNHQDNELRKSHESTGTDNTAGTEEKQLSNGKSPGMQQQQRSVTEPNAEAKTASYPEFIGNW</sequence>
<proteinExistence type="predicted"/>
<evidence type="ECO:0000313" key="2">
    <source>
        <dbReference type="EMBL" id="SPJ78326.1"/>
    </source>
</evidence>
<accession>A0AAE8M9R8</accession>
<feature type="compositionally biased region" description="Polar residues" evidence="1">
    <location>
        <begin position="59"/>
        <end position="88"/>
    </location>
</feature>
<feature type="compositionally biased region" description="Basic and acidic residues" evidence="1">
    <location>
        <begin position="40"/>
        <end position="58"/>
    </location>
</feature>
<protein>
    <submittedName>
        <fullName evidence="2">Uncharacterized protein</fullName>
    </submittedName>
</protein>
<evidence type="ECO:0000313" key="3">
    <source>
        <dbReference type="Proteomes" id="UP001187734"/>
    </source>
</evidence>
<evidence type="ECO:0000256" key="1">
    <source>
        <dbReference type="SAM" id="MobiDB-lite"/>
    </source>
</evidence>
<feature type="compositionally biased region" description="Basic and acidic residues" evidence="1">
    <location>
        <begin position="1"/>
        <end position="23"/>
    </location>
</feature>
<reference evidence="2" key="1">
    <citation type="submission" date="2018-03" db="EMBL/GenBank/DDBJ databases">
        <authorList>
            <person name="Guldener U."/>
        </authorList>
    </citation>
    <scope>NUCLEOTIDE SEQUENCE</scope>
</reference>
<dbReference type="EMBL" id="ONZP01000223">
    <property type="protein sequence ID" value="SPJ78326.1"/>
    <property type="molecule type" value="Genomic_DNA"/>
</dbReference>
<gene>
    <name evidence="2" type="ORF">FTOL_06715</name>
</gene>
<comment type="caution">
    <text evidence="2">The sequence shown here is derived from an EMBL/GenBank/DDBJ whole genome shotgun (WGS) entry which is preliminary data.</text>
</comment>
<organism evidence="2 3">
    <name type="scientific">Fusarium torulosum</name>
    <dbReference type="NCBI Taxonomy" id="33205"/>
    <lineage>
        <taxon>Eukaryota</taxon>
        <taxon>Fungi</taxon>
        <taxon>Dikarya</taxon>
        <taxon>Ascomycota</taxon>
        <taxon>Pezizomycotina</taxon>
        <taxon>Sordariomycetes</taxon>
        <taxon>Hypocreomycetidae</taxon>
        <taxon>Hypocreales</taxon>
        <taxon>Nectriaceae</taxon>
        <taxon>Fusarium</taxon>
    </lineage>
</organism>
<dbReference type="AlphaFoldDB" id="A0AAE8M9R8"/>
<name>A0AAE8M9R8_9HYPO</name>
<dbReference type="Proteomes" id="UP001187734">
    <property type="component" value="Unassembled WGS sequence"/>
</dbReference>
<feature type="region of interest" description="Disordered" evidence="1">
    <location>
        <begin position="1"/>
        <end position="105"/>
    </location>
</feature>
<keyword evidence="3" id="KW-1185">Reference proteome</keyword>